<dbReference type="GO" id="GO:0051301">
    <property type="term" value="P:cell division"/>
    <property type="evidence" value="ECO:0007669"/>
    <property type="project" value="UniProtKB-KW"/>
</dbReference>
<dbReference type="SUPFAM" id="SSF52540">
    <property type="entry name" value="P-loop containing nucleoside triphosphate hydrolases"/>
    <property type="match status" value="1"/>
</dbReference>
<feature type="domain" description="Protein kinase" evidence="8">
    <location>
        <begin position="13"/>
        <end position="286"/>
    </location>
</feature>
<keyword evidence="10" id="KW-1185">Reference proteome</keyword>
<dbReference type="SUPFAM" id="SSF56112">
    <property type="entry name" value="Protein kinase-like (PK-like)"/>
    <property type="match status" value="1"/>
</dbReference>
<dbReference type="PROSITE" id="PS50011">
    <property type="entry name" value="PROTEIN_KINASE_DOM"/>
    <property type="match status" value="1"/>
</dbReference>
<keyword evidence="3 9" id="KW-0418">Kinase</keyword>
<keyword evidence="7" id="KW-0812">Transmembrane</keyword>
<evidence type="ECO:0000256" key="2">
    <source>
        <dbReference type="ARBA" id="ARBA00022741"/>
    </source>
</evidence>
<keyword evidence="7" id="KW-1133">Transmembrane helix</keyword>
<dbReference type="InterPro" id="IPR017441">
    <property type="entry name" value="Protein_kinase_ATP_BS"/>
</dbReference>
<dbReference type="InterPro" id="IPR000719">
    <property type="entry name" value="Prot_kinase_dom"/>
</dbReference>
<dbReference type="GO" id="GO:0005737">
    <property type="term" value="C:cytoplasm"/>
    <property type="evidence" value="ECO:0007669"/>
    <property type="project" value="TreeGrafter"/>
</dbReference>
<keyword evidence="9" id="KW-0131">Cell cycle</keyword>
<dbReference type="GO" id="GO:0005634">
    <property type="term" value="C:nucleus"/>
    <property type="evidence" value="ECO:0007669"/>
    <property type="project" value="TreeGrafter"/>
</dbReference>
<evidence type="ECO:0000259" key="8">
    <source>
        <dbReference type="PROSITE" id="PS50011"/>
    </source>
</evidence>
<keyword evidence="4 6" id="KW-0067">ATP-binding</keyword>
<accession>A0A226DCA9</accession>
<name>A0A226DCA9_FOLCA</name>
<dbReference type="Gene3D" id="3.30.200.20">
    <property type="entry name" value="Phosphorylase Kinase, domain 1"/>
    <property type="match status" value="1"/>
</dbReference>
<protein>
    <submittedName>
        <fullName evidence="9">Cell division protein kinase 2</fullName>
    </submittedName>
</protein>
<comment type="caution">
    <text evidence="9">The sequence shown here is derived from an EMBL/GenBank/DDBJ whole genome shotgun (WGS) entry which is preliminary data.</text>
</comment>
<dbReference type="InterPro" id="IPR008271">
    <property type="entry name" value="Ser/Thr_kinase_AS"/>
</dbReference>
<dbReference type="PROSITE" id="PS00107">
    <property type="entry name" value="PROTEIN_KINASE_ATP"/>
    <property type="match status" value="1"/>
</dbReference>
<evidence type="ECO:0000313" key="10">
    <source>
        <dbReference type="Proteomes" id="UP000198287"/>
    </source>
</evidence>
<dbReference type="PROSITE" id="PS00108">
    <property type="entry name" value="PROTEIN_KINASE_ST"/>
    <property type="match status" value="1"/>
</dbReference>
<evidence type="ECO:0000313" key="9">
    <source>
        <dbReference type="EMBL" id="OXA43185.1"/>
    </source>
</evidence>
<dbReference type="Pfam" id="PF00069">
    <property type="entry name" value="Pkinase"/>
    <property type="match status" value="1"/>
</dbReference>
<dbReference type="STRING" id="158441.A0A226DCA9"/>
<feature type="transmembrane region" description="Helical" evidence="7">
    <location>
        <begin position="961"/>
        <end position="984"/>
    </location>
</feature>
<gene>
    <name evidence="9" type="ORF">Fcan01_21980</name>
</gene>
<feature type="binding site" evidence="6">
    <location>
        <position position="42"/>
    </location>
    <ligand>
        <name>ATP</name>
        <dbReference type="ChEBI" id="CHEBI:30616"/>
    </ligand>
</feature>
<evidence type="ECO:0000256" key="3">
    <source>
        <dbReference type="ARBA" id="ARBA00022777"/>
    </source>
</evidence>
<dbReference type="InterPro" id="IPR011009">
    <property type="entry name" value="Kinase-like_dom_sf"/>
</dbReference>
<dbReference type="PANTHER" id="PTHR11042">
    <property type="entry name" value="EUKARYOTIC TRANSLATION INITIATION FACTOR 2-ALPHA KINASE EIF2-ALPHA KINASE -RELATED"/>
    <property type="match status" value="1"/>
</dbReference>
<proteinExistence type="inferred from homology"/>
<dbReference type="InterPro" id="IPR050339">
    <property type="entry name" value="CC_SR_Kinase"/>
</dbReference>
<dbReference type="OrthoDB" id="5337378at2759"/>
<comment type="similarity">
    <text evidence="5">Belongs to the protein kinase superfamily. Ser/Thr protein kinase family. GCN2 subfamily.</text>
</comment>
<feature type="transmembrane region" description="Helical" evidence="7">
    <location>
        <begin position="921"/>
        <end position="941"/>
    </location>
</feature>
<feature type="non-terminal residue" evidence="9">
    <location>
        <position position="985"/>
    </location>
</feature>
<evidence type="ECO:0000256" key="7">
    <source>
        <dbReference type="SAM" id="Phobius"/>
    </source>
</evidence>
<dbReference type="Gene3D" id="1.10.510.10">
    <property type="entry name" value="Transferase(Phosphotransferase) domain 1"/>
    <property type="match status" value="1"/>
</dbReference>
<dbReference type="InterPro" id="IPR027417">
    <property type="entry name" value="P-loop_NTPase"/>
</dbReference>
<feature type="transmembrane region" description="Helical" evidence="7">
    <location>
        <begin position="615"/>
        <end position="632"/>
    </location>
</feature>
<evidence type="ECO:0000256" key="1">
    <source>
        <dbReference type="ARBA" id="ARBA00022679"/>
    </source>
</evidence>
<dbReference type="InterPro" id="IPR041664">
    <property type="entry name" value="AAA_16"/>
</dbReference>
<keyword evidence="2 6" id="KW-0547">Nucleotide-binding</keyword>
<dbReference type="GO" id="GO:0004672">
    <property type="term" value="F:protein kinase activity"/>
    <property type="evidence" value="ECO:0007669"/>
    <property type="project" value="InterPro"/>
</dbReference>
<evidence type="ECO:0000256" key="6">
    <source>
        <dbReference type="PROSITE-ProRule" id="PRU10141"/>
    </source>
</evidence>
<feature type="transmembrane region" description="Helical" evidence="7">
    <location>
        <begin position="889"/>
        <end position="909"/>
    </location>
</feature>
<evidence type="ECO:0000256" key="5">
    <source>
        <dbReference type="ARBA" id="ARBA00037982"/>
    </source>
</evidence>
<keyword evidence="7" id="KW-0472">Membrane</keyword>
<keyword evidence="9" id="KW-0132">Cell division</keyword>
<dbReference type="EMBL" id="LNIX01000023">
    <property type="protein sequence ID" value="OXA43185.1"/>
    <property type="molecule type" value="Genomic_DNA"/>
</dbReference>
<dbReference type="Proteomes" id="UP000198287">
    <property type="component" value="Unassembled WGS sequence"/>
</dbReference>
<feature type="transmembrane region" description="Helical" evidence="7">
    <location>
        <begin position="855"/>
        <end position="877"/>
    </location>
</feature>
<organism evidence="9 10">
    <name type="scientific">Folsomia candida</name>
    <name type="common">Springtail</name>
    <dbReference type="NCBI Taxonomy" id="158441"/>
    <lineage>
        <taxon>Eukaryota</taxon>
        <taxon>Metazoa</taxon>
        <taxon>Ecdysozoa</taxon>
        <taxon>Arthropoda</taxon>
        <taxon>Hexapoda</taxon>
        <taxon>Collembola</taxon>
        <taxon>Entomobryomorpha</taxon>
        <taxon>Isotomoidea</taxon>
        <taxon>Isotomidae</taxon>
        <taxon>Proisotominae</taxon>
        <taxon>Folsomia</taxon>
    </lineage>
</organism>
<dbReference type="AlphaFoldDB" id="A0A226DCA9"/>
<keyword evidence="1" id="KW-0808">Transferase</keyword>
<dbReference type="SMART" id="SM00220">
    <property type="entry name" value="S_TKc"/>
    <property type="match status" value="1"/>
</dbReference>
<evidence type="ECO:0000256" key="4">
    <source>
        <dbReference type="ARBA" id="ARBA00022840"/>
    </source>
</evidence>
<reference evidence="9 10" key="1">
    <citation type="submission" date="2015-12" db="EMBL/GenBank/DDBJ databases">
        <title>The genome of Folsomia candida.</title>
        <authorList>
            <person name="Faddeeva A."/>
            <person name="Derks M.F."/>
            <person name="Anvar Y."/>
            <person name="Smit S."/>
            <person name="Van Straalen N."/>
            <person name="Roelofs D."/>
        </authorList>
    </citation>
    <scope>NUCLEOTIDE SEQUENCE [LARGE SCALE GENOMIC DNA]</scope>
    <source>
        <strain evidence="9 10">VU population</strain>
        <tissue evidence="9">Whole body</tissue>
    </source>
</reference>
<dbReference type="GO" id="GO:0005524">
    <property type="term" value="F:ATP binding"/>
    <property type="evidence" value="ECO:0007669"/>
    <property type="project" value="UniProtKB-UniRule"/>
</dbReference>
<sequence>MQPWNNRTYKSELRADGKLGEGSFGIVYKAYSHSEKCHVAIKAISRKLRQGNTSSYTDDSVMPSISVAKLRKEIKILLGLTHPNVIRYYHSWLEEKFLFIKMEYCETTYKSYFSLDFWNQENRIENQVFIQRHILKQILTGLQYIHEKNIIHRDIKPDNILLQGFQEKQILEIGNVKICDFGLAELTENSLSSNVGTRTYRSPEMSTADYTGKTDIYSTGLVFYKTIYLFASRPATIQAFQEILGGSHNFPKILEEKCGFSLQILQEMTSSSADQRPSAVELCEWITEGCVPDPSSSPIILPEKNFVGRHAQLEQLHNLVKKVSATNHIYIAVPGSSGIGKSSLCTQFLAALTTATTTSTAYCFEVDGSNWNTLNTNLFAKHCITVPVKRSQISSHFLDAELIVIYIDNLFGSFIPTAKLAPLDDNGVRKVRIALFNHDSIETDLDSDSTDTEGDTHPLIRRDTLIEIPQYDHEEDKAKVRVFLESLSDVLRKLQKKLVVVVSCEEEDPFTARFEHFNLPLEEFDVPEAEFLVKKLFVINDAKQISNLVSRLGQFPLFISRAAVFHKANSVYGTIPQFLEANIIEITEKISIEQVQRYKKGVVPMSRIYKELDNVAILMLAMLAFFPPRYISAEICTLVMEKLLKQSPTAGPSTRSTNPVENLIMSSRGMLKKFGFLKLLAEGSPHLLSTHQIYQRRTFSSLRPFHKPFSLRMLAALQELINENEINPEIITERKSKDDLINVASTVWDNCKDLCNPHQFLTIPKFLDDKSPEVYSNKRFKFLEFVTQGVINIDLDHSNIDREEFNCLASRYLYTSIYSYMNYTSGITDILKKREKFADFKVETKLNNLHYTGKIYIIFNICIFLLMSCMIAGPFTFWWYSNRSWFELWWYDIFGVAMLVVLAVFVPLLKIHALLIYSNIWIRRLVQWSTIAAYLVTFGIYKVAEYYRFRIKGNEQHVSKILIGIIEQDMTMSTIIIFCIIGAVT</sequence>
<dbReference type="Pfam" id="PF13191">
    <property type="entry name" value="AAA_16"/>
    <property type="match status" value="1"/>
</dbReference>